<organism evidence="1 2">
    <name type="scientific">Eumeta variegata</name>
    <name type="common">Bagworm moth</name>
    <name type="synonym">Eumeta japonica</name>
    <dbReference type="NCBI Taxonomy" id="151549"/>
    <lineage>
        <taxon>Eukaryota</taxon>
        <taxon>Metazoa</taxon>
        <taxon>Ecdysozoa</taxon>
        <taxon>Arthropoda</taxon>
        <taxon>Hexapoda</taxon>
        <taxon>Insecta</taxon>
        <taxon>Pterygota</taxon>
        <taxon>Neoptera</taxon>
        <taxon>Endopterygota</taxon>
        <taxon>Lepidoptera</taxon>
        <taxon>Glossata</taxon>
        <taxon>Ditrysia</taxon>
        <taxon>Tineoidea</taxon>
        <taxon>Psychidae</taxon>
        <taxon>Oiketicinae</taxon>
        <taxon>Eumeta</taxon>
    </lineage>
</organism>
<accession>A0A4C1WS37</accession>
<dbReference type="EMBL" id="BGZK01000623">
    <property type="protein sequence ID" value="GBP53372.1"/>
    <property type="molecule type" value="Genomic_DNA"/>
</dbReference>
<comment type="caution">
    <text evidence="1">The sequence shown here is derived from an EMBL/GenBank/DDBJ whole genome shotgun (WGS) entry which is preliminary data.</text>
</comment>
<evidence type="ECO:0000313" key="2">
    <source>
        <dbReference type="Proteomes" id="UP000299102"/>
    </source>
</evidence>
<reference evidence="1 2" key="1">
    <citation type="journal article" date="2019" name="Commun. Biol.">
        <title>The bagworm genome reveals a unique fibroin gene that provides high tensile strength.</title>
        <authorList>
            <person name="Kono N."/>
            <person name="Nakamura H."/>
            <person name="Ohtoshi R."/>
            <person name="Tomita M."/>
            <person name="Numata K."/>
            <person name="Arakawa K."/>
        </authorList>
    </citation>
    <scope>NUCLEOTIDE SEQUENCE [LARGE SCALE GENOMIC DNA]</scope>
</reference>
<keyword evidence="2" id="KW-1185">Reference proteome</keyword>
<gene>
    <name evidence="1" type="ORF">EVAR_31928_1</name>
</gene>
<proteinExistence type="predicted"/>
<protein>
    <submittedName>
        <fullName evidence="1">Uncharacterized protein</fullName>
    </submittedName>
</protein>
<evidence type="ECO:0000313" key="1">
    <source>
        <dbReference type="EMBL" id="GBP53372.1"/>
    </source>
</evidence>
<name>A0A4C1WS37_EUMVA</name>
<dbReference type="AlphaFoldDB" id="A0A4C1WS37"/>
<dbReference type="Proteomes" id="UP000299102">
    <property type="component" value="Unassembled WGS sequence"/>
</dbReference>
<sequence length="479" mass="53769">MVSKAVYNVKDHWKLHCLLKKAFAVSRAGRKDGRRTCAGPIPKTSCSLDSARTSRWRSGLLAEVIFILWGGRIVHENLGRVSKGCPRESYADKAGGILKKGQILGNRNRRARMKRSIYNFTSAEFCALYTGTVQRILWRSDAMIQRGYFFSSDFLFYAIATLSELTSHPQSSVHCIHRTNFTSAEFCALYTGTVQRTMIQRVGTIQRTLGSELLAMIQRVGISSSDFLFYAIATLSELTSHPQSSVHCIHRYSTTHDTRSELLANDTACGYFFSSDFLFYAIATLSELTSHPQSSVHCIHRTNFTSAEFCALYTGTVQRTILWRSELLANDTACGYFFSPDFLFYAIATLSELTSHPQSSVHCIHSASSESPLSPPRALFYFIRYYIPTQETSNALVTLLGLREFIVLGSVLKNTLICQSDVVIDQQPPIRADSAWRSSRLRLFNLKCRDCVMVRLGGGLIRTLYNNINDDVSESGEES</sequence>